<dbReference type="Proteomes" id="UP000712600">
    <property type="component" value="Unassembled WGS sequence"/>
</dbReference>
<sequence length="427" mass="47362">MGVRNDMAATLKRGTSHGSSSEGVHDDDILVPKAESLPHSIDPADGEAYWIARYGSITLSGEKSFPVMSQRLVEKGAPSRSTGEFLKAIWAFCRISDTSILVRCRLWFPIPEIIVRVLDRFEVSISQLNPTSFQHLIGVVILSYEHGLSLTTDHFEAIFRLQLVSKPHLYRSDSDSESNDHASRDVPAEETNVRSSKGKGIDLGDIDFFVDDSILPGWDPDLAYGDGSGLSEVPIPDFDEFFAGLPSSFDPPSSKEKLGRSKVVAEGSRIINRGMNMLGSALETSHREAMVYRFKAEKAEKNLARMQNEILERDSKLAKDHDKAGRRAERRGRREVVEVMRNCASQFKTEYGNPKEAYSLVGDCRECRGSVGAYFPNRWEDSGIWDPIPDSPDTEEVATEAAGYDEEVDCPADAFGASMFGGFNFDL</sequence>
<dbReference type="PANTHER" id="PTHR31099">
    <property type="entry name" value="OS06G0165300 PROTEIN"/>
    <property type="match status" value="1"/>
</dbReference>
<feature type="region of interest" description="Disordered" evidence="2">
    <location>
        <begin position="170"/>
        <end position="196"/>
    </location>
</feature>
<gene>
    <name evidence="3" type="ORF">F2Q69_00059798</name>
</gene>
<evidence type="ECO:0000313" key="4">
    <source>
        <dbReference type="Proteomes" id="UP000712600"/>
    </source>
</evidence>
<organism evidence="3 4">
    <name type="scientific">Brassica cretica</name>
    <name type="common">Mustard</name>
    <dbReference type="NCBI Taxonomy" id="69181"/>
    <lineage>
        <taxon>Eukaryota</taxon>
        <taxon>Viridiplantae</taxon>
        <taxon>Streptophyta</taxon>
        <taxon>Embryophyta</taxon>
        <taxon>Tracheophyta</taxon>
        <taxon>Spermatophyta</taxon>
        <taxon>Magnoliopsida</taxon>
        <taxon>eudicotyledons</taxon>
        <taxon>Gunneridae</taxon>
        <taxon>Pentapetalae</taxon>
        <taxon>rosids</taxon>
        <taxon>malvids</taxon>
        <taxon>Brassicales</taxon>
        <taxon>Brassicaceae</taxon>
        <taxon>Brassiceae</taxon>
        <taxon>Brassica</taxon>
    </lineage>
</organism>
<dbReference type="AlphaFoldDB" id="A0A8S9RRM1"/>
<proteinExistence type="predicted"/>
<reference evidence="3" key="1">
    <citation type="submission" date="2019-12" db="EMBL/GenBank/DDBJ databases">
        <title>Genome sequencing and annotation of Brassica cretica.</title>
        <authorList>
            <person name="Studholme D.J."/>
            <person name="Sarris P."/>
        </authorList>
    </citation>
    <scope>NUCLEOTIDE SEQUENCE</scope>
    <source>
        <strain evidence="3">PFS-109/04</strain>
        <tissue evidence="3">Leaf</tissue>
    </source>
</reference>
<evidence type="ECO:0000313" key="3">
    <source>
        <dbReference type="EMBL" id="KAF3575155.1"/>
    </source>
</evidence>
<feature type="region of interest" description="Disordered" evidence="2">
    <location>
        <begin position="1"/>
        <end position="25"/>
    </location>
</feature>
<evidence type="ECO:0000256" key="2">
    <source>
        <dbReference type="SAM" id="MobiDB-lite"/>
    </source>
</evidence>
<accession>A0A8S9RRM1</accession>
<keyword evidence="1" id="KW-0175">Coiled coil</keyword>
<protein>
    <submittedName>
        <fullName evidence="3">Uncharacterized protein</fullName>
    </submittedName>
</protein>
<feature type="compositionally biased region" description="Basic and acidic residues" evidence="2">
    <location>
        <begin position="170"/>
        <end position="187"/>
    </location>
</feature>
<evidence type="ECO:0000256" key="1">
    <source>
        <dbReference type="SAM" id="Coils"/>
    </source>
</evidence>
<feature type="coiled-coil region" evidence="1">
    <location>
        <begin position="289"/>
        <end position="316"/>
    </location>
</feature>
<dbReference type="EMBL" id="QGKX02000095">
    <property type="protein sequence ID" value="KAF3575155.1"/>
    <property type="molecule type" value="Genomic_DNA"/>
</dbReference>
<comment type="caution">
    <text evidence="3">The sequence shown here is derived from an EMBL/GenBank/DDBJ whole genome shotgun (WGS) entry which is preliminary data.</text>
</comment>
<dbReference type="PANTHER" id="PTHR31099:SF44">
    <property type="entry name" value="DUF4283 DOMAIN-CONTAINING PROTEIN"/>
    <property type="match status" value="1"/>
</dbReference>
<name>A0A8S9RRM1_BRACR</name>